<gene>
    <name evidence="2" type="ORF">AKO1_005189</name>
</gene>
<organism evidence="2 3">
    <name type="scientific">Acrasis kona</name>
    <dbReference type="NCBI Taxonomy" id="1008807"/>
    <lineage>
        <taxon>Eukaryota</taxon>
        <taxon>Discoba</taxon>
        <taxon>Heterolobosea</taxon>
        <taxon>Tetramitia</taxon>
        <taxon>Eutetramitia</taxon>
        <taxon>Acrasidae</taxon>
        <taxon>Acrasis</taxon>
    </lineage>
</organism>
<name>A0AAW2Z691_9EUKA</name>
<comment type="caution">
    <text evidence="2">The sequence shown here is derived from an EMBL/GenBank/DDBJ whole genome shotgun (WGS) entry which is preliminary data.</text>
</comment>
<keyword evidence="1" id="KW-0472">Membrane</keyword>
<evidence type="ECO:0000313" key="2">
    <source>
        <dbReference type="EMBL" id="KAL0484440.1"/>
    </source>
</evidence>
<dbReference type="AlphaFoldDB" id="A0AAW2Z691"/>
<keyword evidence="3" id="KW-1185">Reference proteome</keyword>
<sequence length="137" mass="15735">MIANQPAGVVVQQRFIHYKDTLTAYMFYLNDAIGGVIWFCTFGLFLFGWLIDICLIPGMVERENERLNNGNKTIIVNTQPIQQVHYVQQAPVSMPQPYYQPQVPAQPHYQPQISPPAAQQYVAPHHYAQQPYNPQAY</sequence>
<keyword evidence="1" id="KW-0812">Transmembrane</keyword>
<evidence type="ECO:0000256" key="1">
    <source>
        <dbReference type="SAM" id="Phobius"/>
    </source>
</evidence>
<protein>
    <submittedName>
        <fullName evidence="2">TM2 domain-containing protein</fullName>
    </submittedName>
</protein>
<keyword evidence="1" id="KW-1133">Transmembrane helix</keyword>
<dbReference type="Proteomes" id="UP001431209">
    <property type="component" value="Unassembled WGS sequence"/>
</dbReference>
<proteinExistence type="predicted"/>
<reference evidence="2 3" key="1">
    <citation type="submission" date="2024-03" db="EMBL/GenBank/DDBJ databases">
        <title>The Acrasis kona genome and developmental transcriptomes reveal deep origins of eukaryotic multicellular pathways.</title>
        <authorList>
            <person name="Sheikh S."/>
            <person name="Fu C.-J."/>
            <person name="Brown M.W."/>
            <person name="Baldauf S.L."/>
        </authorList>
    </citation>
    <scope>NUCLEOTIDE SEQUENCE [LARGE SCALE GENOMIC DNA]</scope>
    <source>
        <strain evidence="2 3">ATCC MYA-3509</strain>
    </source>
</reference>
<dbReference type="EMBL" id="JAOPGA020001042">
    <property type="protein sequence ID" value="KAL0484440.1"/>
    <property type="molecule type" value="Genomic_DNA"/>
</dbReference>
<evidence type="ECO:0000313" key="3">
    <source>
        <dbReference type="Proteomes" id="UP001431209"/>
    </source>
</evidence>
<feature type="transmembrane region" description="Helical" evidence="1">
    <location>
        <begin position="36"/>
        <end position="56"/>
    </location>
</feature>
<accession>A0AAW2Z691</accession>